<evidence type="ECO:0000313" key="29">
    <source>
        <dbReference type="Proteomes" id="UP000244519"/>
    </source>
</evidence>
<feature type="transmembrane region" description="Helical" evidence="26">
    <location>
        <begin position="135"/>
        <end position="153"/>
    </location>
</feature>
<evidence type="ECO:0000256" key="3">
    <source>
        <dbReference type="ARBA" id="ARBA00008335"/>
    </source>
</evidence>
<comment type="catalytic activity">
    <reaction evidence="12">
        <text>L-alpha-aminoacyl-L-histidine(out) = L-alpha-aminoacyl-L-histidine(in)</text>
        <dbReference type="Rhea" id="RHEA:79375"/>
        <dbReference type="ChEBI" id="CHEBI:229967"/>
    </reaction>
</comment>
<dbReference type="EMBL" id="CP025989">
    <property type="protein sequence ID" value="AWD32854.1"/>
    <property type="molecule type" value="Genomic_DNA"/>
</dbReference>
<comment type="catalytic activity">
    <reaction evidence="18">
        <text>L-arginyl-glycine(out) = L-arginyl-glycine(in)</text>
        <dbReference type="Rhea" id="RHEA:79391"/>
        <dbReference type="ChEBI" id="CHEBI:229955"/>
    </reaction>
</comment>
<feature type="transmembrane region" description="Helical" evidence="26">
    <location>
        <begin position="308"/>
        <end position="330"/>
    </location>
</feature>
<evidence type="ECO:0000256" key="6">
    <source>
        <dbReference type="ARBA" id="ARBA00022989"/>
    </source>
</evidence>
<evidence type="ECO:0000256" key="4">
    <source>
        <dbReference type="ARBA" id="ARBA00022448"/>
    </source>
</evidence>
<accession>A0A2U8BR89</accession>
<dbReference type="AlphaFoldDB" id="A0A2U8BR89"/>
<feature type="domain" description="Major facilitator superfamily (MFS) profile" evidence="27">
    <location>
        <begin position="14"/>
        <end position="407"/>
    </location>
</feature>
<keyword evidence="29" id="KW-1185">Reference proteome</keyword>
<feature type="transmembrane region" description="Helical" evidence="26">
    <location>
        <begin position="213"/>
        <end position="234"/>
    </location>
</feature>
<evidence type="ECO:0000256" key="12">
    <source>
        <dbReference type="ARBA" id="ARBA00044884"/>
    </source>
</evidence>
<organism evidence="28 29">
    <name type="scientific">Candidatus Fokinia solitaria</name>
    <dbReference type="NCBI Taxonomy" id="1802984"/>
    <lineage>
        <taxon>Bacteria</taxon>
        <taxon>Pseudomonadati</taxon>
        <taxon>Pseudomonadota</taxon>
        <taxon>Alphaproteobacteria</taxon>
        <taxon>Rickettsiales</taxon>
        <taxon>Candidatus Midichloriaceae</taxon>
        <taxon>Candidatus Fokinia</taxon>
    </lineage>
</organism>
<sequence length="414" mass="45814">MRYVILDMFLRHILILLSPLAFFGYQFILRLWPGLLLNHFISQFSIPIEQFGILNGAYYCGYSLMQIPIAMLLTKYHVRYILAFSVKMAGICFVIFTNTDSFLIAIITRFITGAASASAFLCVSKVAMEYFSPANYGKIIGWSFSIGLLGALYGGKPTVMLIECYGIGKVSSVLAITSIAISTLALFTLRKYKNTIDSTRGNQNVWKSLREMISLEIVVLSIANFLMVGALEGFADVWGVNYLMNAFDMEKGDAASIVSFIFMGMIFGGPILAMLGKKCGNINTVLCCAITLSLTFICLIFCSDLSPILLTVLFLLTGVACCYQVLVFAIGCAITHKDSHNIAIAFLNTTNMLGGFYFHTAIGYIIRFFSPANMHYTTYSYKCGIAIIPICAVISVFMLLLLRFSSLFKKAQYS</sequence>
<feature type="transmembrane region" description="Helical" evidence="26">
    <location>
        <begin position="102"/>
        <end position="123"/>
    </location>
</feature>
<dbReference type="InterPro" id="IPR011701">
    <property type="entry name" value="MFS"/>
</dbReference>
<dbReference type="InterPro" id="IPR036259">
    <property type="entry name" value="MFS_trans_sf"/>
</dbReference>
<dbReference type="Gene3D" id="1.20.1250.20">
    <property type="entry name" value="MFS general substrate transporter like domains"/>
    <property type="match status" value="2"/>
</dbReference>
<dbReference type="Proteomes" id="UP000244519">
    <property type="component" value="Chromosome"/>
</dbReference>
<evidence type="ECO:0000256" key="2">
    <source>
        <dbReference type="ARBA" id="ARBA00004429"/>
    </source>
</evidence>
<evidence type="ECO:0000256" key="14">
    <source>
        <dbReference type="ARBA" id="ARBA00044893"/>
    </source>
</evidence>
<comment type="subcellular location">
    <subcellularLocation>
        <location evidence="2">Cell inner membrane</location>
        <topology evidence="2">Multi-pass membrane protein</topology>
    </subcellularLocation>
    <subcellularLocation>
        <location evidence="1">Lysosome membrane</location>
        <topology evidence="1">Multi-pass membrane protein</topology>
    </subcellularLocation>
</comment>
<evidence type="ECO:0000256" key="18">
    <source>
        <dbReference type="ARBA" id="ARBA00044903"/>
    </source>
</evidence>
<comment type="catalytic activity">
    <reaction evidence="13">
        <text>L-lysyl-L-alpha-amino acid(out) = L-lysyl-L-alpha-amino acid(in)</text>
        <dbReference type="Rhea" id="RHEA:79387"/>
        <dbReference type="ChEBI" id="CHEBI:229965"/>
    </reaction>
</comment>
<evidence type="ECO:0000256" key="9">
    <source>
        <dbReference type="ARBA" id="ARBA00044876"/>
    </source>
</evidence>
<proteinExistence type="inferred from homology"/>
<comment type="subunit">
    <text evidence="25">Homodimer. Interacts with lysosomal protein GLMP (via lumenal domain); the interaction starts while both proteins are still in the endoplasmic reticulum and is required for stabilization of MFSD1 in lysosomes but has no direct effect on its targeting to lysosomes or transporter activity.</text>
</comment>
<dbReference type="PANTHER" id="PTHR23512:SF3">
    <property type="entry name" value="MAJOR FACILITATOR SUPERFAMILY DOMAIN-CONTAINING PROTEIN 1"/>
    <property type="match status" value="1"/>
</dbReference>
<evidence type="ECO:0000259" key="27">
    <source>
        <dbReference type="PROSITE" id="PS50850"/>
    </source>
</evidence>
<dbReference type="InterPro" id="IPR020846">
    <property type="entry name" value="MFS_dom"/>
</dbReference>
<comment type="catalytic activity">
    <reaction evidence="10">
        <text>L-histidyl-glycine(out) = L-histidyl-glycine(in)</text>
        <dbReference type="Rhea" id="RHEA:79395"/>
        <dbReference type="ChEBI" id="CHEBI:229957"/>
    </reaction>
</comment>
<evidence type="ECO:0000256" key="20">
    <source>
        <dbReference type="ARBA" id="ARBA00044919"/>
    </source>
</evidence>
<dbReference type="GO" id="GO:0022857">
    <property type="term" value="F:transmembrane transporter activity"/>
    <property type="evidence" value="ECO:0007669"/>
    <property type="project" value="InterPro"/>
</dbReference>
<keyword evidence="8" id="KW-0458">Lysosome</keyword>
<evidence type="ECO:0000256" key="21">
    <source>
        <dbReference type="ARBA" id="ARBA00044924"/>
    </source>
</evidence>
<evidence type="ECO:0000256" key="10">
    <source>
        <dbReference type="ARBA" id="ARBA00044878"/>
    </source>
</evidence>
<reference evidence="28 29" key="1">
    <citation type="journal article" date="2018" name="Genome Biol. Evol.">
        <title>The Genome Sequence of "Candidatus Fokinia solitaria": Insights on Reductive Evolution in Rickettsiales.</title>
        <authorList>
            <person name="Floriano A.M."/>
            <person name="Castelli M."/>
            <person name="Krenek S."/>
            <person name="Berendonk T.U."/>
            <person name="Bazzocchi C."/>
            <person name="Petroni G."/>
            <person name="Sassera D."/>
        </authorList>
    </citation>
    <scope>NUCLEOTIDE SEQUENCE [LARGE SCALE GENOMIC DNA]</scope>
    <source>
        <strain evidence="28">Rio ETE_ALG 3VII</strain>
    </source>
</reference>
<feature type="transmembrane region" description="Helical" evidence="26">
    <location>
        <begin position="342"/>
        <end position="367"/>
    </location>
</feature>
<comment type="catalytic activity">
    <reaction evidence="17">
        <text>L-lysyl-L-lysine(out) = L-lysyl-L-lysine(in)</text>
        <dbReference type="Rhea" id="RHEA:79403"/>
        <dbReference type="ChEBI" id="CHEBI:229956"/>
    </reaction>
</comment>
<feature type="transmembrane region" description="Helical" evidence="26">
    <location>
        <begin position="173"/>
        <end position="192"/>
    </location>
</feature>
<evidence type="ECO:0000256" key="7">
    <source>
        <dbReference type="ARBA" id="ARBA00023136"/>
    </source>
</evidence>
<dbReference type="Pfam" id="PF07690">
    <property type="entry name" value="MFS_1"/>
    <property type="match status" value="1"/>
</dbReference>
<evidence type="ECO:0000256" key="11">
    <source>
        <dbReference type="ARBA" id="ARBA00044881"/>
    </source>
</evidence>
<feature type="transmembrane region" description="Helical" evidence="26">
    <location>
        <begin position="254"/>
        <end position="275"/>
    </location>
</feature>
<evidence type="ECO:0000256" key="17">
    <source>
        <dbReference type="ARBA" id="ARBA00044900"/>
    </source>
</evidence>
<evidence type="ECO:0000256" key="19">
    <source>
        <dbReference type="ARBA" id="ARBA00044912"/>
    </source>
</evidence>
<protein>
    <recommendedName>
        <fullName evidence="22">Lysosomal dipeptide transporter MFSD1</fullName>
    </recommendedName>
    <alternativeName>
        <fullName evidence="23">Major facilitator superfamily domain-containing protein 1</fullName>
    </alternativeName>
</protein>
<evidence type="ECO:0000313" key="28">
    <source>
        <dbReference type="EMBL" id="AWD32854.1"/>
    </source>
</evidence>
<evidence type="ECO:0000256" key="13">
    <source>
        <dbReference type="ARBA" id="ARBA00044891"/>
    </source>
</evidence>
<comment type="catalytic activity">
    <reaction evidence="20">
        <text>L-alanyl-L-lysine(out) = L-alanyl-L-lysine(in)</text>
        <dbReference type="Rhea" id="RHEA:79415"/>
        <dbReference type="ChEBI" id="CHEBI:192470"/>
    </reaction>
</comment>
<comment type="catalytic activity">
    <reaction evidence="19">
        <text>L-histidyl-L-alpha-amino acid(out) = L-histidyl-L-alpha-amino acid(in)</text>
        <dbReference type="Rhea" id="RHEA:79379"/>
        <dbReference type="ChEBI" id="CHEBI:229964"/>
    </reaction>
</comment>
<keyword evidence="5 26" id="KW-0812">Transmembrane</keyword>
<dbReference type="PROSITE" id="PS50850">
    <property type="entry name" value="MFS"/>
    <property type="match status" value="1"/>
</dbReference>
<comment type="catalytic activity">
    <reaction evidence="21">
        <text>L-lysyl-glycine(out) = L-lysyl-glycine(in)</text>
        <dbReference type="Rhea" id="RHEA:79407"/>
        <dbReference type="ChEBI" id="CHEBI:191202"/>
    </reaction>
</comment>
<comment type="catalytic activity">
    <reaction evidence="11">
        <text>L-alpha-aminoacyl-L-arginine(out) = L-alpha-aminoacyl-L-arginine(in)</text>
        <dbReference type="Rhea" id="RHEA:79367"/>
        <dbReference type="ChEBI" id="CHEBI:229968"/>
    </reaction>
</comment>
<evidence type="ECO:0000256" key="16">
    <source>
        <dbReference type="ARBA" id="ARBA00044899"/>
    </source>
</evidence>
<dbReference type="SUPFAM" id="SSF103473">
    <property type="entry name" value="MFS general substrate transporter"/>
    <property type="match status" value="1"/>
</dbReference>
<dbReference type="KEGG" id="fso:Fsol_00040"/>
<dbReference type="InterPro" id="IPR052187">
    <property type="entry name" value="MFSD1"/>
</dbReference>
<comment type="catalytic activity">
    <reaction evidence="16">
        <text>L-arginyl-L-alpha-amino acid(out) = L-arginyl-L-alpha-amino acid(in)</text>
        <dbReference type="Rhea" id="RHEA:79371"/>
        <dbReference type="ChEBI" id="CHEBI:84315"/>
    </reaction>
</comment>
<comment type="function">
    <text evidence="24">Lysosomal dipeptide uniporter that selectively exports lysine, arginine or histidine-containing dipeptides with a net positive charge from the lysosome lumen into the cytosol. Could play a role in a specific type of protein O-glycosylation indirectly regulating macrophages migration and tissue invasion. Also essential for liver homeostasis.</text>
</comment>
<evidence type="ECO:0000256" key="22">
    <source>
        <dbReference type="ARBA" id="ARBA00044985"/>
    </source>
</evidence>
<keyword evidence="4" id="KW-0813">Transport</keyword>
<comment type="catalytic activity">
    <reaction evidence="15">
        <text>L-aspartyl-L-lysine(out) = L-aspartyl-L-lysine(in)</text>
        <dbReference type="Rhea" id="RHEA:79411"/>
        <dbReference type="ChEBI" id="CHEBI:229953"/>
    </reaction>
</comment>
<keyword evidence="7 26" id="KW-0472">Membrane</keyword>
<feature type="transmembrane region" description="Helical" evidence="26">
    <location>
        <begin position="12"/>
        <end position="32"/>
    </location>
</feature>
<evidence type="ECO:0000256" key="26">
    <source>
        <dbReference type="SAM" id="Phobius"/>
    </source>
</evidence>
<comment type="similarity">
    <text evidence="3">Belongs to the major facilitator superfamily.</text>
</comment>
<dbReference type="PANTHER" id="PTHR23512">
    <property type="entry name" value="MAJOR FACILITATOR SUPERFAMILY DOMAIN-CONTAINING PROTEIN 1"/>
    <property type="match status" value="1"/>
</dbReference>
<dbReference type="GO" id="GO:0005765">
    <property type="term" value="C:lysosomal membrane"/>
    <property type="evidence" value="ECO:0007669"/>
    <property type="project" value="UniProtKB-SubCell"/>
</dbReference>
<evidence type="ECO:0000256" key="8">
    <source>
        <dbReference type="ARBA" id="ARBA00023228"/>
    </source>
</evidence>
<evidence type="ECO:0000256" key="1">
    <source>
        <dbReference type="ARBA" id="ARBA00004155"/>
    </source>
</evidence>
<comment type="catalytic activity">
    <reaction evidence="9">
        <text>L-lysyl-L-alanine(out) = L-lysyl-L-alanine(in)</text>
        <dbReference type="Rhea" id="RHEA:79399"/>
        <dbReference type="ChEBI" id="CHEBI:229954"/>
    </reaction>
</comment>
<feature type="transmembrane region" description="Helical" evidence="26">
    <location>
        <begin position="379"/>
        <end position="402"/>
    </location>
</feature>
<feature type="transmembrane region" description="Helical" evidence="26">
    <location>
        <begin position="80"/>
        <end position="96"/>
    </location>
</feature>
<evidence type="ECO:0000256" key="24">
    <source>
        <dbReference type="ARBA" id="ARBA00045709"/>
    </source>
</evidence>
<evidence type="ECO:0000256" key="15">
    <source>
        <dbReference type="ARBA" id="ARBA00044898"/>
    </source>
</evidence>
<gene>
    <name evidence="28" type="ORF">Fsol_00040</name>
</gene>
<dbReference type="GO" id="GO:0005886">
    <property type="term" value="C:plasma membrane"/>
    <property type="evidence" value="ECO:0007669"/>
    <property type="project" value="UniProtKB-SubCell"/>
</dbReference>
<comment type="catalytic activity">
    <reaction evidence="14">
        <text>L-alpha-aminoacyl-L-lysine(out) = L-alpha-aminoacyl-L-lysine(in)</text>
        <dbReference type="Rhea" id="RHEA:79383"/>
        <dbReference type="ChEBI" id="CHEBI:229966"/>
    </reaction>
</comment>
<keyword evidence="6 26" id="KW-1133">Transmembrane helix</keyword>
<feature type="transmembrane region" description="Helical" evidence="26">
    <location>
        <begin position="52"/>
        <end position="73"/>
    </location>
</feature>
<evidence type="ECO:0000256" key="25">
    <source>
        <dbReference type="ARBA" id="ARBA00046376"/>
    </source>
</evidence>
<name>A0A2U8BR89_9RICK</name>
<evidence type="ECO:0000256" key="23">
    <source>
        <dbReference type="ARBA" id="ARBA00045018"/>
    </source>
</evidence>
<feature type="transmembrane region" description="Helical" evidence="26">
    <location>
        <begin position="282"/>
        <end position="302"/>
    </location>
</feature>
<evidence type="ECO:0000256" key="5">
    <source>
        <dbReference type="ARBA" id="ARBA00022692"/>
    </source>
</evidence>